<name>A0A4R7B1G0_9NEIS</name>
<dbReference type="SUPFAM" id="SSF53756">
    <property type="entry name" value="UDP-Glycosyltransferase/glycogen phosphorylase"/>
    <property type="match status" value="1"/>
</dbReference>
<dbReference type="InterPro" id="IPR020004">
    <property type="entry name" value="UDP-GlcNAc_Epase"/>
</dbReference>
<dbReference type="InterPro" id="IPR029767">
    <property type="entry name" value="WecB-like"/>
</dbReference>
<dbReference type="GO" id="GO:0006047">
    <property type="term" value="P:UDP-N-acetylglucosamine metabolic process"/>
    <property type="evidence" value="ECO:0007669"/>
    <property type="project" value="InterPro"/>
</dbReference>
<dbReference type="PANTHER" id="PTHR43174:SF3">
    <property type="entry name" value="UDP-N-ACETYLGLUCOSAMINE 2-EPIMERASE"/>
    <property type="match status" value="1"/>
</dbReference>
<feature type="domain" description="UDP-N-acetylglucosamine 2-epimerase" evidence="1">
    <location>
        <begin position="3"/>
        <end position="300"/>
    </location>
</feature>
<proteinExistence type="predicted"/>
<organism evidence="2 3">
    <name type="scientific">Paludibacterium purpuratum</name>
    <dbReference type="NCBI Taxonomy" id="1144873"/>
    <lineage>
        <taxon>Bacteria</taxon>
        <taxon>Pseudomonadati</taxon>
        <taxon>Pseudomonadota</taxon>
        <taxon>Betaproteobacteria</taxon>
        <taxon>Neisseriales</taxon>
        <taxon>Chromobacteriaceae</taxon>
        <taxon>Paludibacterium</taxon>
    </lineage>
</organism>
<protein>
    <submittedName>
        <fullName evidence="2">GDP/UDP-N,N'-diacetylbacillosamine 2-epimerase (Hydrolysing)</fullName>
    </submittedName>
</protein>
<accession>A0A4R7B1G0</accession>
<dbReference type="NCBIfam" id="TIGR03568">
    <property type="entry name" value="NeuC_NnaA"/>
    <property type="match status" value="1"/>
</dbReference>
<dbReference type="Pfam" id="PF02350">
    <property type="entry name" value="Epimerase_2"/>
    <property type="match status" value="1"/>
</dbReference>
<reference evidence="2 3" key="1">
    <citation type="submission" date="2019-03" db="EMBL/GenBank/DDBJ databases">
        <title>Genomic Encyclopedia of Type Strains, Phase III (KMG-III): the genomes of soil and plant-associated and newly described type strains.</title>
        <authorList>
            <person name="Whitman W."/>
        </authorList>
    </citation>
    <scope>NUCLEOTIDE SEQUENCE [LARGE SCALE GENOMIC DNA]</scope>
    <source>
        <strain evidence="2 3">CECT 8976</strain>
    </source>
</reference>
<dbReference type="GO" id="GO:0004553">
    <property type="term" value="F:hydrolase activity, hydrolyzing O-glycosyl compounds"/>
    <property type="evidence" value="ECO:0007669"/>
    <property type="project" value="InterPro"/>
</dbReference>
<dbReference type="EMBL" id="SNZP01000010">
    <property type="protein sequence ID" value="TDR76726.1"/>
    <property type="molecule type" value="Genomic_DNA"/>
</dbReference>
<evidence type="ECO:0000313" key="2">
    <source>
        <dbReference type="EMBL" id="TDR76726.1"/>
    </source>
</evidence>
<dbReference type="Proteomes" id="UP000295611">
    <property type="component" value="Unassembled WGS sequence"/>
</dbReference>
<comment type="caution">
    <text evidence="2">The sequence shown here is derived from an EMBL/GenBank/DDBJ whole genome shotgun (WGS) entry which is preliminary data.</text>
</comment>
<keyword evidence="3" id="KW-1185">Reference proteome</keyword>
<evidence type="ECO:0000313" key="3">
    <source>
        <dbReference type="Proteomes" id="UP000295611"/>
    </source>
</evidence>
<dbReference type="PANTHER" id="PTHR43174">
    <property type="entry name" value="UDP-N-ACETYLGLUCOSAMINE 2-EPIMERASE"/>
    <property type="match status" value="1"/>
</dbReference>
<evidence type="ECO:0000259" key="1">
    <source>
        <dbReference type="Pfam" id="PF02350"/>
    </source>
</evidence>
<sequence length="315" mass="34726">MSLEGHNHFTMVKSLGVFLTSFIDTIHREKPDWVILAGDRGEQLMGAIAAAYTYTPVAHIQAGERSGNIDGVARHAIGKFVHLHLAANQDAADRLCKLGEEPFRIHNVGAPQLDELVACVLPERKALLHELGIHLDAPYLLVVQHPVTEEMDLAADQVTQLIAALQKFDMRKIWILPNNDAGSHAVRRELLLARGIDTYIFDNLTRSTYLGLLKHCKAIVGNSSSGLLEAPTYETPAVNIGRRQADRVRGINVIDVPFNSDAIEQAIKHAISPEFRAKLNGMANPYGDGRSAARILDVLRTTAIDDQLLIKKLTY</sequence>
<dbReference type="Gene3D" id="3.40.50.2000">
    <property type="entry name" value="Glycogen Phosphorylase B"/>
    <property type="match status" value="2"/>
</dbReference>
<dbReference type="InterPro" id="IPR003331">
    <property type="entry name" value="UDP_GlcNAc_Epimerase_2_dom"/>
</dbReference>
<gene>
    <name evidence="2" type="ORF">DFP86_110154</name>
</gene>
<dbReference type="AlphaFoldDB" id="A0A4R7B1G0"/>